<feature type="domain" description="C2H2-type" evidence="2">
    <location>
        <begin position="1311"/>
        <end position="1333"/>
    </location>
</feature>
<feature type="region of interest" description="Disordered" evidence="1">
    <location>
        <begin position="2750"/>
        <end position="2802"/>
    </location>
</feature>
<feature type="compositionally biased region" description="Basic and acidic residues" evidence="1">
    <location>
        <begin position="1095"/>
        <end position="1108"/>
    </location>
</feature>
<proteinExistence type="predicted"/>
<evidence type="ECO:0000256" key="1">
    <source>
        <dbReference type="SAM" id="MobiDB-lite"/>
    </source>
</evidence>
<organism evidence="3 4">
    <name type="scientific">Acanthaster planci</name>
    <name type="common">Crown-of-thorns starfish</name>
    <dbReference type="NCBI Taxonomy" id="133434"/>
    <lineage>
        <taxon>Eukaryota</taxon>
        <taxon>Metazoa</taxon>
        <taxon>Echinodermata</taxon>
        <taxon>Eleutherozoa</taxon>
        <taxon>Asterozoa</taxon>
        <taxon>Asteroidea</taxon>
        <taxon>Valvatacea</taxon>
        <taxon>Valvatida</taxon>
        <taxon>Acanthasteridae</taxon>
        <taxon>Acanthaster</taxon>
    </lineage>
</organism>
<feature type="region of interest" description="Disordered" evidence="1">
    <location>
        <begin position="2562"/>
        <end position="2700"/>
    </location>
</feature>
<feature type="compositionally biased region" description="Acidic residues" evidence="1">
    <location>
        <begin position="1222"/>
        <end position="1231"/>
    </location>
</feature>
<sequence>MDGQGDDWSVDGTLPQFLATVPNRLSPAHNFELQGSSSHLSHSLRNAQDALEFFKQPQQSSLSPFTNQSLDTELPDFCKLPWDSTEQSSSDLGDSVRVPSLDVENLCYGDSGEAKAAQLENNEQLKSVGLCLSAENESSWSCDMSSSELHSAPRSRSYDNPSHTVAGQEAHLADELLLPTPTVVESENECIGQNCDLIPPVNPFSQLAMQTKKSSDQYYQSLPLANEYVGLVTEPCIQARDDSCHAASNFGSTPQKNEENIPMQSSLLTTVHQTSSDVLHPNARHCQSRDYLTNAGQTTQDFISIESNLSDGGINETDEGIKISDDFSLNYDPPSFSDGDSDIKSPELSADLTRISNNAEQWCFDPSSLQDEEHSSGITNVQDGSSLSPVSPERSFQDIVGSGGQQKQEIETQNKDEISPCSTYLGCSTVSESNCSLLQLDTNNKDIQESRQNGSPVDEKDPQLSQNTSSSALTRFVNVPSTKEASEISSHELELASELIAKTSTGSVTDTRSFQLNSNKLSPGQHDGKIGSDLNKLQHDISPVPNSGSSDSLSPRQSEDDASSLRERDNSLSSEESVLLISDFECDAEIADNKTQDTPINVKIKNLPSPDEACQNKTIERTEPDSTTRILDHQGDTKPEARSSHVQVCKGQMEGNLTNDDSLLCNSPSDASFDTGATLSSDRYTTESPGHMSGNGAYETVSYEEKNGSPDKDTSVVGEETERTLSEDKNGEHKLMATATDSDVEEAEAELGGDCCHVDNFHFNEEVEGDKQDPCIVKDDSKFGRKEDFANGSNEDKLGKEHKLIATATDSDIEEAEAELGGDCCHVDNFHFNEEVEGDEQDQCIVKDDSKLRRKEDFVNGSNEDKLGKEGCYIEMLKEGDAKSDVYCLQDTNASKQREAGAEKEVSEVAAIHKHPKGDLGDVSLRTEDPDFPGNSECLQDPDASKQRDEGTEKEVLGIGPRSQDLCQEKNTSSEGVGEWESPVAGIHEHLKGDQGDVSERTEDPDSPSNSECLQDTDASKQQDKDTEKEVLGVGRRSQYLCQERNTSSESVGGMEFSLASIHEHPKGDLHVGDVSLRTEDPDSPSNSECLQDTDASKQQDEGTEKEVLGVWWRSQDLCQERNTSSESVGGMEFSLASIHEHPKGDQGYVSHRTEEPESPSNSEKKSPNQNAVRKTTDTDPVTFEGSFSKLGKISASLQEKENTNVNPQMPEGESHKKSDDDIIILDDDPEVISIGSSDEDEGTESSASKQKQLTTATTRSPSKTTVKTPPQQNTQWACHICGDHNKTLNSLKLHVRRVHNLIMVHRKEDMKCKLCSFVGTWQKIKEHIINDHDTPLKWYIKNHETREITKLPLSASVPSETPQSQGNNTAGAQASHPAKVIAQKTAAPASKQHYLIKRVSNISMDGQDERLLSVKTKDKQMLPSSKVLTLSHNTPSLSAQPVGLSITPKVSSVMNVHTPTVSQVQVCPATTVPKLNTQNKVIIIRHATPAAATKTVSIVTTGKNAVVTQGGVHNNSRNLYPVVPSVVHDQQGTKTTPTLLRSKVGNSVIAPPVTKTGVEQTIQVSAVVTHYSTRQITYRANTGKQYKIMTSPVSPKQQIITASGLPSSLVVPRKTAPQGLGVSTASSQVMEKVRNVSGTSQPASQQNPKTFFRIFSNQTAQGSPNNTRALTDAAKAPINFIKSSNASAPAKTMPLSKQSFTYSVSALPNTVSNSSTLSKLGLNSLPSSGIRASAVHVPSTMTIIKTVPHLASQHVSGASVNQSSASVANQKVQTVTTPSSGLVTSSKEMPNITVQRHLLDGDSMASYVIRVPKSQSESMMHSLSNSGKKHDDSLYLVKVPVNHTDSPKKFMVHLPVEKGSTMKHAVCIVQPPAGESDREVSPVFSKSSTSNSHQGKPVSLLDGLSTSLGQIKSISPMSVGLIAKTSDVSSVVPLCVTKAKKDPTKKAECLAHLQEPAVNIQLLEDQFKNTEMFKAADLIKLDSRVQFECARCKEAFPQLMLLQLHHIDCTAHPPSQKILPIVHIPTAVLAAFFTLSASGYSSACVICKVLLLGNARHMEDQQDFCSHLSKHTEPRVAITSLDDTRKLGILQTRMTSQQAKEWVDYLVPPFKMCNKPTSAYDGSLDEYICTGGILHRESVKRSQHKRSLSPETRRREKHKKHKKHKRHRTPHIEISGRSNEGTRNLYQSSLKTAEGCEGEWIEPSPKDSGKLWVRRKPRAGGLKESIMTSPSHPKLLQHGMRVNLSKSAKTSPSKTSQRFLNVKIPGRRSQRGMGLDFGQGLVMLPMTTRKRKKKTDEVAKEQMSGILTRKVNMTPAAPSCSSVLGDKEDLVGPGESSMSNKSTGRHASKIPTVSSVQGQEDNTEVGTDIQTKDPTDDIVVITSSDDDGDDAEAKEDDTQDGDKSMHTNMIEGNSEEPNIGKVDADEESDSKDAASDNPYDDSDSSLNENANGQQSDSDEDIDDDKDGMNQRDIPLTMMALHYRRLNEEMAKTSQEKQDSEEVTCESPSLTLSVDKLEEDTETQTAGDQDAEKTTESHPTWEIVGAVTSDKLQDSCSSHRLKVISPVPTSDCSNLSGEFSSQSSGSLHSNINVESSTVESESLESEEFHPNKQVKQSTSQHSNSSSTCTQFGESSGSKPEETLPSEPCKDTGSELLREEKDMISPQRGIVDNDLKDNTSGASDQENCISDIEDHDPSSEIESLEDAISNVMATDNLQDLKSDTLDKVSVEGSFGSENRDQDNVIFVAADISDTKNSDNSHSMETLSEMGNVKEQSVEDLEGNSRDDDIKDHTTEDSKSGSNISEIKIPSCTYSNIQDSWINNATDGVTQINNDFRATLLENDSSGESKSADETWKRKSQKDTVSEDHNLKDSIQKDKSLKENDWKTDIWKEDIPMTSNLKEHSQADVIQNVGTKGDATLNDMSGKGSVYADGISWDSCVSNAESSVQRDRFFREKNLTKNNVSDGSQTDEAVEQVTCTTEEEESDITNETKERDRFFSERSLDIEDSFGSQCNDRLFVGGVCDDISCMSYPKEDIRQDQQSDGLCGQDSGAGETQEEGQETRLYQDDDQDSDDDVICLIDDSDEEFQSLLSTDQFPGLEWAPSTVHTVKEQTVWSTSADHPSQTLGKPVVKQVRGHSLKRKSSHDYEDDELDSDSDSPWKHARGREACDEATPSDSWRLLEVSEESEEHSAAEMVWKQDRGTSVFTHEDVGQLRAGGL</sequence>
<feature type="region of interest" description="Disordered" evidence="1">
    <location>
        <begin position="3112"/>
        <end position="3177"/>
    </location>
</feature>
<dbReference type="Proteomes" id="UP000694845">
    <property type="component" value="Unplaced"/>
</dbReference>
<feature type="region of interest" description="Disordered" evidence="1">
    <location>
        <begin position="894"/>
        <end position="1109"/>
    </location>
</feature>
<feature type="region of interest" description="Disordered" evidence="1">
    <location>
        <begin position="309"/>
        <end position="346"/>
    </location>
</feature>
<evidence type="ECO:0000259" key="2">
    <source>
        <dbReference type="SMART" id="SM00355"/>
    </source>
</evidence>
<feature type="compositionally biased region" description="Polar residues" evidence="1">
    <location>
        <begin position="463"/>
        <end position="480"/>
    </location>
</feature>
<dbReference type="SMART" id="SM00355">
    <property type="entry name" value="ZnF_C2H2"/>
    <property type="match status" value="3"/>
</dbReference>
<keyword evidence="3" id="KW-1185">Reference proteome</keyword>
<feature type="region of interest" description="Disordered" evidence="1">
    <location>
        <begin position="1355"/>
        <end position="1376"/>
    </location>
</feature>
<feature type="region of interest" description="Disordered" evidence="1">
    <location>
        <begin position="623"/>
        <end position="647"/>
    </location>
</feature>
<feature type="domain" description="C2H2-type" evidence="2">
    <location>
        <begin position="1277"/>
        <end position="1300"/>
    </location>
</feature>
<feature type="compositionally biased region" description="Low complexity" evidence="1">
    <location>
        <begin position="2616"/>
        <end position="2630"/>
    </location>
</feature>
<feature type="compositionally biased region" description="Polar residues" evidence="1">
    <location>
        <begin position="676"/>
        <end position="688"/>
    </location>
</feature>
<feature type="region of interest" description="Disordered" evidence="1">
    <location>
        <begin position="2290"/>
        <end position="2542"/>
    </location>
</feature>
<dbReference type="InterPro" id="IPR013087">
    <property type="entry name" value="Znf_C2H2_type"/>
</dbReference>
<feature type="region of interest" description="Disordered" evidence="1">
    <location>
        <begin position="2139"/>
        <end position="2184"/>
    </location>
</feature>
<feature type="compositionally biased region" description="Acidic residues" evidence="1">
    <location>
        <begin position="3146"/>
        <end position="3155"/>
    </location>
</feature>
<feature type="compositionally biased region" description="Basic and acidic residues" evidence="1">
    <location>
        <begin position="2485"/>
        <end position="2500"/>
    </location>
</feature>
<feature type="compositionally biased region" description="Basic and acidic residues" evidence="1">
    <location>
        <begin position="987"/>
        <end position="1004"/>
    </location>
</feature>
<dbReference type="OMA" id="CQERNTS"/>
<feature type="compositionally biased region" description="Basic and acidic residues" evidence="1">
    <location>
        <begin position="557"/>
        <end position="570"/>
    </location>
</feature>
<feature type="region of interest" description="Disordered" evidence="1">
    <location>
        <begin position="1873"/>
        <end position="1899"/>
    </location>
</feature>
<feature type="compositionally biased region" description="Basic and acidic residues" evidence="1">
    <location>
        <begin position="2647"/>
        <end position="2662"/>
    </location>
</feature>
<feature type="compositionally biased region" description="Polar residues" evidence="1">
    <location>
        <begin position="506"/>
        <end position="522"/>
    </location>
</feature>
<feature type="region of interest" description="Disordered" evidence="1">
    <location>
        <begin position="2841"/>
        <end position="2874"/>
    </location>
</feature>
<feature type="region of interest" description="Disordered" evidence="1">
    <location>
        <begin position="143"/>
        <end position="163"/>
    </location>
</feature>
<feature type="compositionally biased region" description="Polar residues" evidence="1">
    <location>
        <begin position="376"/>
        <end position="389"/>
    </location>
</feature>
<feature type="compositionally biased region" description="Low complexity" evidence="1">
    <location>
        <begin position="2573"/>
        <end position="2600"/>
    </location>
</feature>
<evidence type="ECO:0000313" key="3">
    <source>
        <dbReference type="Proteomes" id="UP000694845"/>
    </source>
</evidence>
<name>A0A8B7XSQ3_ACAPL</name>
<feature type="compositionally biased region" description="Basic and acidic residues" evidence="1">
    <location>
        <begin position="2781"/>
        <end position="2797"/>
    </location>
</feature>
<feature type="compositionally biased region" description="Basic and acidic residues" evidence="1">
    <location>
        <begin position="2848"/>
        <end position="2874"/>
    </location>
</feature>
<dbReference type="RefSeq" id="XP_022083899.1">
    <property type="nucleotide sequence ID" value="XM_022228207.1"/>
</dbReference>
<accession>A0A8B7XSQ3</accession>
<feature type="region of interest" description="Disordered" evidence="1">
    <location>
        <begin position="506"/>
        <end position="574"/>
    </location>
</feature>
<feature type="region of interest" description="Disordered" evidence="1">
    <location>
        <begin position="447"/>
        <end position="480"/>
    </location>
</feature>
<dbReference type="KEGG" id="aplc:110975609"/>
<feature type="domain" description="C2H2-type" evidence="2">
    <location>
        <begin position="1988"/>
        <end position="2013"/>
    </location>
</feature>
<feature type="compositionally biased region" description="Basic and acidic residues" evidence="1">
    <location>
        <begin position="896"/>
        <end position="907"/>
    </location>
</feature>
<evidence type="ECO:0000313" key="4">
    <source>
        <dbReference type="RefSeq" id="XP_022083899.1"/>
    </source>
</evidence>
<feature type="compositionally biased region" description="Polar residues" evidence="1">
    <location>
        <begin position="2677"/>
        <end position="2687"/>
    </location>
</feature>
<gene>
    <name evidence="4" type="primary">LOC110975609</name>
</gene>
<feature type="compositionally biased region" description="Polar residues" evidence="1">
    <location>
        <begin position="1357"/>
        <end position="1373"/>
    </location>
</feature>
<feature type="compositionally biased region" description="Acidic residues" evidence="1">
    <location>
        <begin position="2457"/>
        <end position="2466"/>
    </location>
</feature>
<feature type="compositionally biased region" description="Basic residues" evidence="1">
    <location>
        <begin position="3133"/>
        <end position="3142"/>
    </location>
</feature>
<feature type="compositionally biased region" description="Acidic residues" evidence="1">
    <location>
        <begin position="2385"/>
        <end position="2400"/>
    </location>
</feature>
<feature type="compositionally biased region" description="Polar residues" evidence="1">
    <location>
        <begin position="1040"/>
        <end position="1051"/>
    </location>
</feature>
<reference evidence="4" key="1">
    <citation type="submission" date="2025-08" db="UniProtKB">
        <authorList>
            <consortium name="RefSeq"/>
        </authorList>
    </citation>
    <scope>IDENTIFICATION</scope>
</reference>
<feature type="region of interest" description="Disordered" evidence="1">
    <location>
        <begin position="1121"/>
        <end position="1273"/>
    </location>
</feature>
<feature type="compositionally biased region" description="Basic and acidic residues" evidence="1">
    <location>
        <begin position="943"/>
        <end position="956"/>
    </location>
</feature>
<feature type="compositionally biased region" description="Low complexity" evidence="1">
    <location>
        <begin position="1245"/>
        <end position="1266"/>
    </location>
</feature>
<feature type="compositionally biased region" description="Polar residues" evidence="1">
    <location>
        <begin position="1885"/>
        <end position="1895"/>
    </location>
</feature>
<feature type="compositionally biased region" description="Polar residues" evidence="1">
    <location>
        <begin position="2445"/>
        <end position="2456"/>
    </location>
</feature>
<feature type="compositionally biased region" description="Basic and acidic residues" evidence="1">
    <location>
        <begin position="703"/>
        <end position="735"/>
    </location>
</feature>
<feature type="region of interest" description="Disordered" evidence="1">
    <location>
        <begin position="367"/>
        <end position="416"/>
    </location>
</feature>
<dbReference type="GeneID" id="110975609"/>
<feature type="compositionally biased region" description="Basic and acidic residues" evidence="1">
    <location>
        <begin position="623"/>
        <end position="643"/>
    </location>
</feature>
<feature type="compositionally biased region" description="Basic and acidic residues" evidence="1">
    <location>
        <begin position="917"/>
        <end position="929"/>
    </location>
</feature>
<feature type="compositionally biased region" description="Basic and acidic residues" evidence="1">
    <location>
        <begin position="1018"/>
        <end position="1031"/>
    </location>
</feature>
<feature type="compositionally biased region" description="Polar residues" evidence="1">
    <location>
        <begin position="544"/>
        <end position="556"/>
    </location>
</feature>
<protein>
    <submittedName>
        <fullName evidence="4">Uncharacterized protein LOC110975609</fullName>
    </submittedName>
</protein>
<feature type="compositionally biased region" description="Basic and acidic residues" evidence="1">
    <location>
        <begin position="1062"/>
        <end position="1081"/>
    </location>
</feature>
<feature type="compositionally biased region" description="Polar residues" evidence="1">
    <location>
        <begin position="965"/>
        <end position="975"/>
    </location>
</feature>
<feature type="compositionally biased region" description="Polar residues" evidence="1">
    <location>
        <begin position="2352"/>
        <end position="2370"/>
    </location>
</feature>
<feature type="region of interest" description="Disordered" evidence="1">
    <location>
        <begin position="676"/>
        <end position="736"/>
    </location>
</feature>
<feature type="compositionally biased region" description="Basic residues" evidence="1">
    <location>
        <begin position="2156"/>
        <end position="2170"/>
    </location>
</feature>
<dbReference type="OrthoDB" id="10643237at2759"/>
<feature type="compositionally biased region" description="Polar residues" evidence="1">
    <location>
        <begin position="3112"/>
        <end position="3125"/>
    </location>
</feature>
<feature type="region of interest" description="Disordered" evidence="1">
    <location>
        <begin position="3038"/>
        <end position="3074"/>
    </location>
</feature>